<dbReference type="PANTHER" id="PTHR33169:SF14">
    <property type="entry name" value="TRANSCRIPTIONAL REGULATOR RV3488"/>
    <property type="match status" value="1"/>
</dbReference>
<dbReference type="InterPro" id="IPR052509">
    <property type="entry name" value="Metal_resp_DNA-bind_regulator"/>
</dbReference>
<dbReference type="Proteomes" id="UP000593892">
    <property type="component" value="Chromosome"/>
</dbReference>
<dbReference type="KEGG" id="pfer:IRI77_19365"/>
<dbReference type="EMBL" id="CP063849">
    <property type="protein sequence ID" value="QOY92069.1"/>
    <property type="molecule type" value="Genomic_DNA"/>
</dbReference>
<protein>
    <submittedName>
        <fullName evidence="2">PadR family transcriptional regulator</fullName>
    </submittedName>
</protein>
<dbReference type="InterPro" id="IPR036388">
    <property type="entry name" value="WH-like_DNA-bd_sf"/>
</dbReference>
<dbReference type="SUPFAM" id="SSF46785">
    <property type="entry name" value="Winged helix' DNA-binding domain"/>
    <property type="match status" value="1"/>
</dbReference>
<evidence type="ECO:0000313" key="2">
    <source>
        <dbReference type="EMBL" id="QOY92069.1"/>
    </source>
</evidence>
<organism evidence="2 3">
    <name type="scientific">Paludibaculum fermentans</name>
    <dbReference type="NCBI Taxonomy" id="1473598"/>
    <lineage>
        <taxon>Bacteria</taxon>
        <taxon>Pseudomonadati</taxon>
        <taxon>Acidobacteriota</taxon>
        <taxon>Terriglobia</taxon>
        <taxon>Bryobacterales</taxon>
        <taxon>Bryobacteraceae</taxon>
        <taxon>Paludibaculum</taxon>
    </lineage>
</organism>
<dbReference type="Pfam" id="PF03551">
    <property type="entry name" value="PadR"/>
    <property type="match status" value="1"/>
</dbReference>
<feature type="domain" description="Transcription regulator PadR N-terminal" evidence="1">
    <location>
        <begin position="2"/>
        <end position="76"/>
    </location>
</feature>
<dbReference type="AlphaFoldDB" id="A0A7S7NZC3"/>
<dbReference type="InterPro" id="IPR005149">
    <property type="entry name" value="Tscrpt_reg_PadR_N"/>
</dbReference>
<dbReference type="InterPro" id="IPR017799">
    <property type="entry name" value="Tscrpt_reg_PadR_acidobac-type"/>
</dbReference>
<proteinExistence type="predicted"/>
<gene>
    <name evidence="2" type="ORF">IRI77_19365</name>
</gene>
<dbReference type="Gene3D" id="1.10.10.10">
    <property type="entry name" value="Winged helix-like DNA-binding domain superfamily/Winged helix DNA-binding domain"/>
    <property type="match status" value="1"/>
</dbReference>
<evidence type="ECO:0000313" key="3">
    <source>
        <dbReference type="Proteomes" id="UP000593892"/>
    </source>
</evidence>
<name>A0A7S7NZC3_PALFE</name>
<accession>A0A7S7NZC3</accession>
<dbReference type="InterPro" id="IPR036390">
    <property type="entry name" value="WH_DNA-bd_sf"/>
</dbReference>
<sequence>MILKVVASLGPVHGYAIAERLAQVSEGALQLNMGTLYPGLVRLEQRGLLRAAWDQTESNRRARFYSLTPAGRRRLEVERQEWSRMTGIMQRLLDDTI</sequence>
<reference evidence="2 3" key="1">
    <citation type="submission" date="2020-10" db="EMBL/GenBank/DDBJ databases">
        <title>Complete genome sequence of Paludibaculum fermentans P105T, a facultatively anaerobic acidobacterium capable of dissimilatory Fe(III) reduction.</title>
        <authorList>
            <person name="Dedysh S.N."/>
            <person name="Beletsky A.V."/>
            <person name="Kulichevskaya I.S."/>
            <person name="Mardanov A.V."/>
            <person name="Ravin N.V."/>
        </authorList>
    </citation>
    <scope>NUCLEOTIDE SEQUENCE [LARGE SCALE GENOMIC DNA]</scope>
    <source>
        <strain evidence="2 3">P105</strain>
    </source>
</reference>
<keyword evidence="3" id="KW-1185">Reference proteome</keyword>
<dbReference type="NCBIfam" id="TIGR03433">
    <property type="entry name" value="padR_acidobact"/>
    <property type="match status" value="1"/>
</dbReference>
<evidence type="ECO:0000259" key="1">
    <source>
        <dbReference type="Pfam" id="PF03551"/>
    </source>
</evidence>
<dbReference type="PANTHER" id="PTHR33169">
    <property type="entry name" value="PADR-FAMILY TRANSCRIPTIONAL REGULATOR"/>
    <property type="match status" value="1"/>
</dbReference>